<evidence type="ECO:0000313" key="1">
    <source>
        <dbReference type="EMBL" id="KAF3689359.1"/>
    </source>
</evidence>
<dbReference type="EMBL" id="CM015716">
    <property type="protein sequence ID" value="KAF3689359.1"/>
    <property type="molecule type" value="Genomic_DNA"/>
</dbReference>
<evidence type="ECO:0000313" key="2">
    <source>
        <dbReference type="Proteomes" id="UP000503349"/>
    </source>
</evidence>
<protein>
    <submittedName>
        <fullName evidence="1">Uncharacterized protein</fullName>
    </submittedName>
</protein>
<dbReference type="AlphaFoldDB" id="A0A6G1PGM6"/>
<reference evidence="1 2" key="1">
    <citation type="submission" date="2019-02" db="EMBL/GenBank/DDBJ databases">
        <title>Opniocepnalus argus genome.</title>
        <authorList>
            <person name="Zhou C."/>
            <person name="Xiao S."/>
        </authorList>
    </citation>
    <scope>NUCLEOTIDE SEQUENCE [LARGE SCALE GENOMIC DNA]</scope>
    <source>
        <strain evidence="1">OARG1902GOOAL</strain>
        <tissue evidence="1">Muscle</tissue>
    </source>
</reference>
<accession>A0A6G1PGM6</accession>
<organism evidence="1 2">
    <name type="scientific">Channa argus</name>
    <name type="common">Northern snakehead</name>
    <name type="synonym">Ophicephalus argus</name>
    <dbReference type="NCBI Taxonomy" id="215402"/>
    <lineage>
        <taxon>Eukaryota</taxon>
        <taxon>Metazoa</taxon>
        <taxon>Chordata</taxon>
        <taxon>Craniata</taxon>
        <taxon>Vertebrata</taxon>
        <taxon>Euteleostomi</taxon>
        <taxon>Actinopterygii</taxon>
        <taxon>Neopterygii</taxon>
        <taxon>Teleostei</taxon>
        <taxon>Neoteleostei</taxon>
        <taxon>Acanthomorphata</taxon>
        <taxon>Anabantaria</taxon>
        <taxon>Anabantiformes</taxon>
        <taxon>Channoidei</taxon>
        <taxon>Channidae</taxon>
        <taxon>Channa</taxon>
    </lineage>
</organism>
<reference evidence="2" key="2">
    <citation type="submission" date="2019-02" db="EMBL/GenBank/DDBJ databases">
        <title>Opniocepnalus argus Var Kimnra genome.</title>
        <authorList>
            <person name="Zhou C."/>
            <person name="Xiao S."/>
        </authorList>
    </citation>
    <scope>NUCLEOTIDE SEQUENCE [LARGE SCALE GENOMIC DNA]</scope>
</reference>
<keyword evidence="2" id="KW-1185">Reference proteome</keyword>
<proteinExistence type="predicted"/>
<dbReference type="Proteomes" id="UP000503349">
    <property type="component" value="Chromosome 5"/>
</dbReference>
<sequence length="50" mass="5697">MKLKYGGSTQSRGGSVVQVYSRDGALIHHLDPELFNELCIKYQKMWLGIQ</sequence>
<gene>
    <name evidence="1" type="ORF">EXN66_Car005031</name>
</gene>
<name>A0A6G1PGM6_CHAAH</name>